<organism evidence="6 7">
    <name type="scientific">Isoptericola chiayiensis</name>
    <dbReference type="NCBI Taxonomy" id="579446"/>
    <lineage>
        <taxon>Bacteria</taxon>
        <taxon>Bacillati</taxon>
        <taxon>Actinomycetota</taxon>
        <taxon>Actinomycetes</taxon>
        <taxon>Micrococcales</taxon>
        <taxon>Promicromonosporaceae</taxon>
        <taxon>Isoptericola</taxon>
    </lineage>
</organism>
<dbReference type="InterPro" id="IPR012480">
    <property type="entry name" value="Hepar_II_III_C"/>
</dbReference>
<comment type="caution">
    <text evidence="6">The sequence shown here is derived from an EMBL/GenBank/DDBJ whole genome shotgun (WGS) entry which is preliminary data.</text>
</comment>
<feature type="domain" description="Heparinase II/III-like C-terminal" evidence="5">
    <location>
        <begin position="331"/>
        <end position="435"/>
    </location>
</feature>
<name>A0ABP8Y5U3_9MICO</name>
<dbReference type="Gene3D" id="1.50.10.100">
    <property type="entry name" value="Chondroitin AC/alginate lyase"/>
    <property type="match status" value="1"/>
</dbReference>
<evidence type="ECO:0000313" key="7">
    <source>
        <dbReference type="Proteomes" id="UP001500956"/>
    </source>
</evidence>
<dbReference type="EMBL" id="BAABID010000006">
    <property type="protein sequence ID" value="GAA4722536.1"/>
    <property type="molecule type" value="Genomic_DNA"/>
</dbReference>
<dbReference type="Pfam" id="PF07940">
    <property type="entry name" value="Hepar_II_III_C"/>
    <property type="match status" value="1"/>
</dbReference>
<evidence type="ECO:0000259" key="5">
    <source>
        <dbReference type="Pfam" id="PF07940"/>
    </source>
</evidence>
<dbReference type="PANTHER" id="PTHR39210:SF1">
    <property type="entry name" value="HEPARIN-SULFATE LYASE"/>
    <property type="match status" value="1"/>
</dbReference>
<reference evidence="7" key="1">
    <citation type="journal article" date="2019" name="Int. J. Syst. Evol. Microbiol.">
        <title>The Global Catalogue of Microorganisms (GCM) 10K type strain sequencing project: providing services to taxonomists for standard genome sequencing and annotation.</title>
        <authorList>
            <consortium name="The Broad Institute Genomics Platform"/>
            <consortium name="The Broad Institute Genome Sequencing Center for Infectious Disease"/>
            <person name="Wu L."/>
            <person name="Ma J."/>
        </authorList>
    </citation>
    <scope>NUCLEOTIDE SEQUENCE [LARGE SCALE GENOMIC DNA]</scope>
    <source>
        <strain evidence="7">JCM 18063</strain>
    </source>
</reference>
<accession>A0ABP8Y5U3</accession>
<comment type="subcellular location">
    <subcellularLocation>
        <location evidence="1">Periplasm</location>
    </subcellularLocation>
</comment>
<evidence type="ECO:0000256" key="2">
    <source>
        <dbReference type="ARBA" id="ARBA00022729"/>
    </source>
</evidence>
<dbReference type="Gene3D" id="2.70.98.70">
    <property type="match status" value="1"/>
</dbReference>
<evidence type="ECO:0000256" key="4">
    <source>
        <dbReference type="ARBA" id="ARBA00023239"/>
    </source>
</evidence>
<protein>
    <submittedName>
        <fullName evidence="6">Heparinase II/III family protein</fullName>
    </submittedName>
</protein>
<dbReference type="SUPFAM" id="SSF48230">
    <property type="entry name" value="Chondroitin AC/alginate lyase"/>
    <property type="match status" value="1"/>
</dbReference>
<dbReference type="PANTHER" id="PTHR39210">
    <property type="entry name" value="HEPARIN-SULFATE LYASE"/>
    <property type="match status" value="1"/>
</dbReference>
<evidence type="ECO:0000313" key="6">
    <source>
        <dbReference type="EMBL" id="GAA4722536.1"/>
    </source>
</evidence>
<keyword evidence="2" id="KW-0732">Signal</keyword>
<dbReference type="RefSeq" id="WP_172150746.1">
    <property type="nucleotide sequence ID" value="NZ_BAABID010000006.1"/>
</dbReference>
<dbReference type="Proteomes" id="UP001500956">
    <property type="component" value="Unassembled WGS sequence"/>
</dbReference>
<keyword evidence="4" id="KW-0456">Lyase</keyword>
<sequence>MTTVPTAPGGWWHDYVCPTHHVELSGSAPGGHGCPRGCVVAGEKYDAALRTLDHQRCAREVRRLARTGDAADRRRAVAVLGEIAKVYGDVVGPGWNDAAESWMLRGRMFAQALTEAQWAVQVADAVLVLGPEAHVAGVDDLLEGLLATFEQAYGVLVDERQDERNNYTAWLCAAGALVSRALDAPHEVVATWHTRALAHLEIAVGDDGWEWEGSTYYHVFVLRAYLLTFRDAVPADLPRPAVERLAAMVRVLAEVAAPDGTLPAIHDGPYDRVPMHHEVLEIAAMARGLLAPAGLEAVATAARARLGRADDGLDRLLDGWFCGPPVQVPAPTRGSVYFPQVGYAVLRDDADTWQAVVDAGPHGGSHGHHDKLALYLYGTAPWQPAPGVPPYASALRRGHYARTLAHPTLRVDGRDQDETTGRVERWAPEVGLVVTSAEPHPGVRVRRATRLTDGVLTDVVTVEADEPHELVLALRPAVDLTVRHVPDGARTTWTADDGASLHGTHVASPGAALAVVPGRGPSDDPAAVRPVADWTATGDRAVFASLFQQGPDPAPARIDLAPDGATFHLTTPDGEKTIEGAP</sequence>
<dbReference type="InterPro" id="IPR008929">
    <property type="entry name" value="Chondroitin_lyas"/>
</dbReference>
<keyword evidence="7" id="KW-1185">Reference proteome</keyword>
<gene>
    <name evidence="6" type="ORF">GCM10023216_09730</name>
</gene>
<keyword evidence="3" id="KW-0574">Periplasm</keyword>
<proteinExistence type="predicted"/>
<evidence type="ECO:0000256" key="3">
    <source>
        <dbReference type="ARBA" id="ARBA00022764"/>
    </source>
</evidence>
<evidence type="ECO:0000256" key="1">
    <source>
        <dbReference type="ARBA" id="ARBA00004418"/>
    </source>
</evidence>